<keyword evidence="3" id="KW-0547">Nucleotide-binding</keyword>
<dbReference type="InterPro" id="IPR018485">
    <property type="entry name" value="FGGY_C"/>
</dbReference>
<reference evidence="9 10" key="1">
    <citation type="submission" date="2013-08" db="EMBL/GenBank/DDBJ databases">
        <authorList>
            <person name="Weinstock G."/>
            <person name="Sodergren E."/>
            <person name="Wylie T."/>
            <person name="Fulton L."/>
            <person name="Fulton R."/>
            <person name="Fronick C."/>
            <person name="O'Laughlin M."/>
            <person name="Godfrey J."/>
            <person name="Miner T."/>
            <person name="Herter B."/>
            <person name="Appelbaum E."/>
            <person name="Cordes M."/>
            <person name="Lek S."/>
            <person name="Wollam A."/>
            <person name="Pepin K.H."/>
            <person name="Palsikar V.B."/>
            <person name="Mitreva M."/>
            <person name="Wilson R.K."/>
        </authorList>
    </citation>
    <scope>NUCLEOTIDE SEQUENCE [LARGE SCALE GENOMIC DNA]</scope>
    <source>
        <strain evidence="9 10">ATCC 700332</strain>
    </source>
</reference>
<keyword evidence="5" id="KW-0067">ATP-binding</keyword>
<dbReference type="Proteomes" id="UP000016649">
    <property type="component" value="Unassembled WGS sequence"/>
</dbReference>
<protein>
    <submittedName>
        <fullName evidence="9">Carbohydrate kinase, FGGY family protein</fullName>
    </submittedName>
</protein>
<comment type="similarity">
    <text evidence="1">Belongs to the FGGY kinase family.</text>
</comment>
<name>A0ABN0NW80_TRELE</name>
<dbReference type="PANTHER" id="PTHR43095">
    <property type="entry name" value="SUGAR KINASE"/>
    <property type="match status" value="1"/>
</dbReference>
<dbReference type="GO" id="GO:0016301">
    <property type="term" value="F:kinase activity"/>
    <property type="evidence" value="ECO:0007669"/>
    <property type="project" value="UniProtKB-KW"/>
</dbReference>
<dbReference type="SUPFAM" id="SSF53067">
    <property type="entry name" value="Actin-like ATPase domain"/>
    <property type="match status" value="2"/>
</dbReference>
<organism evidence="9 10">
    <name type="scientific">Treponema lecithinolyticum ATCC 700332</name>
    <dbReference type="NCBI Taxonomy" id="1321815"/>
    <lineage>
        <taxon>Bacteria</taxon>
        <taxon>Pseudomonadati</taxon>
        <taxon>Spirochaetota</taxon>
        <taxon>Spirochaetia</taxon>
        <taxon>Spirochaetales</taxon>
        <taxon>Treponemataceae</taxon>
        <taxon>Treponema</taxon>
    </lineage>
</organism>
<evidence type="ECO:0000256" key="2">
    <source>
        <dbReference type="ARBA" id="ARBA00022679"/>
    </source>
</evidence>
<evidence type="ECO:0000259" key="8">
    <source>
        <dbReference type="Pfam" id="PF02782"/>
    </source>
</evidence>
<evidence type="ECO:0000256" key="3">
    <source>
        <dbReference type="ARBA" id="ARBA00022741"/>
    </source>
</evidence>
<comment type="caution">
    <text evidence="9">The sequence shown here is derived from an EMBL/GenBank/DDBJ whole genome shotgun (WGS) entry which is preliminary data.</text>
</comment>
<proteinExistence type="inferred from homology"/>
<keyword evidence="4 9" id="KW-0418">Kinase</keyword>
<dbReference type="RefSeq" id="WP_021686219.1">
    <property type="nucleotide sequence ID" value="NZ_KI260554.1"/>
</dbReference>
<dbReference type="Gene3D" id="3.30.420.40">
    <property type="match status" value="2"/>
</dbReference>
<gene>
    <name evidence="9" type="ORF">HMPREF9193_02046</name>
</gene>
<dbReference type="InterPro" id="IPR043129">
    <property type="entry name" value="ATPase_NBD"/>
</dbReference>
<keyword evidence="10" id="KW-1185">Reference proteome</keyword>
<dbReference type="CDD" id="cd07771">
    <property type="entry name" value="ASKHA_NBD_FGGY_RhaB-like"/>
    <property type="match status" value="1"/>
</dbReference>
<evidence type="ECO:0000256" key="6">
    <source>
        <dbReference type="ARBA" id="ARBA00023308"/>
    </source>
</evidence>
<feature type="domain" description="Carbohydrate kinase FGGY C-terminal" evidence="8">
    <location>
        <begin position="257"/>
        <end position="449"/>
    </location>
</feature>
<feature type="domain" description="Carbohydrate kinase FGGY N-terminal" evidence="7">
    <location>
        <begin position="7"/>
        <end position="245"/>
    </location>
</feature>
<sequence length="494" mass="55150">MEKHLCCVDMGATNIKIGLYSFNGKQILLDNSVVFDNKPVYVHPCLYWNFFSLYDSVVTGLQKFSHIHMSLCSIGIDSWGASFGFLNKKGQLAEPLFHYRDLRTKDILSYMEHIYSKKNVFYKTGCQPARTYSLPQLVSIVKAKDDIIQYASEILFLPDLVSYFLCGAKTTELSFAGTTALLDIKNGKWSTDVLNKFKIPQNLLTKIVRAGTVKGTLLPALADYYNLDCNVPVVSVCSHDTASAVTSIANFDEQSIYISFGTNINMGVETDTPCVSDEAFDFGLKNTGGFAAKNLLYKDFSAGWFITKLQKDIEKTTGAFSFDKINSSVQKLHNKNYIDVEDQNLNNDTADIKSKINAYLQKTNQPNTLNDNAEYMSCIYESIVLKIKQTVNAFQQLFNNKFTKLYLISGGSNNSLLAQLICNATGMPVYAGNPNASSLGNALVQLYALKELGSLSDIRQLSSASCKMKELYPNASEKEKWDEKLKLCMQKNIL</sequence>
<dbReference type="PANTHER" id="PTHR43095:SF5">
    <property type="entry name" value="XYLULOSE KINASE"/>
    <property type="match status" value="1"/>
</dbReference>
<evidence type="ECO:0000313" key="10">
    <source>
        <dbReference type="Proteomes" id="UP000016649"/>
    </source>
</evidence>
<dbReference type="Pfam" id="PF02782">
    <property type="entry name" value="FGGY_C"/>
    <property type="match status" value="1"/>
</dbReference>
<keyword evidence="6" id="KW-0684">Rhamnose metabolism</keyword>
<evidence type="ECO:0000256" key="4">
    <source>
        <dbReference type="ARBA" id="ARBA00022777"/>
    </source>
</evidence>
<evidence type="ECO:0000256" key="5">
    <source>
        <dbReference type="ARBA" id="ARBA00022840"/>
    </source>
</evidence>
<dbReference type="InterPro" id="IPR013449">
    <property type="entry name" value="Rhamnulokinase"/>
</dbReference>
<dbReference type="InterPro" id="IPR018484">
    <property type="entry name" value="FGGY_N"/>
</dbReference>
<accession>A0ABN0NW80</accession>
<dbReference type="EMBL" id="AWVH01000044">
    <property type="protein sequence ID" value="ERJ91593.1"/>
    <property type="molecule type" value="Genomic_DNA"/>
</dbReference>
<dbReference type="InterPro" id="IPR050406">
    <property type="entry name" value="FGGY_Carb_Kinase"/>
</dbReference>
<keyword evidence="2" id="KW-0808">Transferase</keyword>
<evidence type="ECO:0000313" key="9">
    <source>
        <dbReference type="EMBL" id="ERJ91593.1"/>
    </source>
</evidence>
<dbReference type="Pfam" id="PF00370">
    <property type="entry name" value="FGGY_N"/>
    <property type="match status" value="1"/>
</dbReference>
<evidence type="ECO:0000256" key="1">
    <source>
        <dbReference type="ARBA" id="ARBA00009156"/>
    </source>
</evidence>
<evidence type="ECO:0000259" key="7">
    <source>
        <dbReference type="Pfam" id="PF00370"/>
    </source>
</evidence>